<dbReference type="Gene3D" id="3.50.50.60">
    <property type="entry name" value="FAD/NAD(P)-binding domain"/>
    <property type="match status" value="1"/>
</dbReference>
<accession>A0A9W9NTK3</accession>
<dbReference type="PANTHER" id="PTHR43476:SF3">
    <property type="entry name" value="FAD-BINDING MONOOXYGENASE"/>
    <property type="match status" value="1"/>
</dbReference>
<dbReference type="InterPro" id="IPR050631">
    <property type="entry name" value="PheA/TfdB_FAD_monoxygenase"/>
</dbReference>
<dbReference type="PRINTS" id="PR00420">
    <property type="entry name" value="RNGMNOXGNASE"/>
</dbReference>
<dbReference type="AlphaFoldDB" id="A0A9W9NTK3"/>
<dbReference type="OrthoDB" id="10016252at2759"/>
<organism evidence="5 6">
    <name type="scientific">Penicillium citrinum</name>
    <dbReference type="NCBI Taxonomy" id="5077"/>
    <lineage>
        <taxon>Eukaryota</taxon>
        <taxon>Fungi</taxon>
        <taxon>Dikarya</taxon>
        <taxon>Ascomycota</taxon>
        <taxon>Pezizomycotina</taxon>
        <taxon>Eurotiomycetes</taxon>
        <taxon>Eurotiomycetidae</taxon>
        <taxon>Eurotiales</taxon>
        <taxon>Aspergillaceae</taxon>
        <taxon>Penicillium</taxon>
    </lineage>
</organism>
<dbReference type="Pfam" id="PF01494">
    <property type="entry name" value="FAD_binding_3"/>
    <property type="match status" value="1"/>
</dbReference>
<name>A0A9W9NTK3_PENCI</name>
<evidence type="ECO:0000313" key="5">
    <source>
        <dbReference type="EMBL" id="KAJ5224379.1"/>
    </source>
</evidence>
<feature type="domain" description="FAD-binding" evidence="4">
    <location>
        <begin position="9"/>
        <end position="380"/>
    </location>
</feature>
<keyword evidence="3" id="KW-0560">Oxidoreductase</keyword>
<dbReference type="PANTHER" id="PTHR43476">
    <property type="entry name" value="3-(3-HYDROXY-PHENYL)PROPIONATE/3-HYDROXYCINNAMIC ACID HYDROXYLASE"/>
    <property type="match status" value="1"/>
</dbReference>
<keyword evidence="1" id="KW-0285">Flavoprotein</keyword>
<dbReference type="RefSeq" id="XP_056498351.1">
    <property type="nucleotide sequence ID" value="XM_056646800.1"/>
</dbReference>
<dbReference type="GO" id="GO:0016491">
    <property type="term" value="F:oxidoreductase activity"/>
    <property type="evidence" value="ECO:0007669"/>
    <property type="project" value="UniProtKB-KW"/>
</dbReference>
<dbReference type="GeneID" id="81385967"/>
<dbReference type="InterPro" id="IPR036188">
    <property type="entry name" value="FAD/NAD-bd_sf"/>
</dbReference>
<evidence type="ECO:0000256" key="3">
    <source>
        <dbReference type="ARBA" id="ARBA00023002"/>
    </source>
</evidence>
<reference evidence="5" key="2">
    <citation type="journal article" date="2023" name="IMA Fungus">
        <title>Comparative genomic study of the Penicillium genus elucidates a diverse pangenome and 15 lateral gene transfer events.</title>
        <authorList>
            <person name="Petersen C."/>
            <person name="Sorensen T."/>
            <person name="Nielsen M.R."/>
            <person name="Sondergaard T.E."/>
            <person name="Sorensen J.L."/>
            <person name="Fitzpatrick D.A."/>
            <person name="Frisvad J.C."/>
            <person name="Nielsen K.L."/>
        </authorList>
    </citation>
    <scope>NUCLEOTIDE SEQUENCE</scope>
    <source>
        <strain evidence="5">IBT 23319</strain>
    </source>
</reference>
<dbReference type="EMBL" id="JAPQKT010000007">
    <property type="protein sequence ID" value="KAJ5224379.1"/>
    <property type="molecule type" value="Genomic_DNA"/>
</dbReference>
<comment type="caution">
    <text evidence="5">The sequence shown here is derived from an EMBL/GenBank/DDBJ whole genome shotgun (WGS) entry which is preliminary data.</text>
</comment>
<protein>
    <recommendedName>
        <fullName evidence="4">FAD-binding domain-containing protein</fullName>
    </recommendedName>
</protein>
<dbReference type="Proteomes" id="UP001147733">
    <property type="component" value="Unassembled WGS sequence"/>
</dbReference>
<dbReference type="Gene3D" id="3.30.9.10">
    <property type="entry name" value="D-Amino Acid Oxidase, subunit A, domain 2"/>
    <property type="match status" value="1"/>
</dbReference>
<dbReference type="SUPFAM" id="SSF51905">
    <property type="entry name" value="FAD/NAD(P)-binding domain"/>
    <property type="match status" value="1"/>
</dbReference>
<evidence type="ECO:0000256" key="2">
    <source>
        <dbReference type="ARBA" id="ARBA00022827"/>
    </source>
</evidence>
<dbReference type="GO" id="GO:0071949">
    <property type="term" value="F:FAD binding"/>
    <property type="evidence" value="ECO:0007669"/>
    <property type="project" value="InterPro"/>
</dbReference>
<evidence type="ECO:0000313" key="6">
    <source>
        <dbReference type="Proteomes" id="UP001147733"/>
    </source>
</evidence>
<sequence length="635" mass="71901">MSDLNCESTDVVICGCGPTGAMLSAYLGQMNIRNIVLERGKDITTDPRGIALDEDGIRLLQGLGLYSSIYSKIGTSMGIFKFIGGTAPILDKPAFIEMDYGTTEGGTGHIGFICHKQPALEYELRQKMVELETCELRSGCEVMSLSEQEDGILCSYRDAEGQLRKIQSRFFVGADGKTGFTRKQYLEPRGIRMEQAHQAFYEETWVALNWQIDLPNEKTHPDFPLWKLGYTPEQVYDLFFPVNFRFICNPKRPSVCGRFGLPSDRLWRFEFVVMKDEDGDHMSRPEMIKKVVFPYITHAGSRYGLLQDVAYPEDCIKVLRSRPFKFSARSCNKWSDGNVILCGDAAHVFPPFGGQGIASGFRDAISLAWRLALLCRNKSSQPEFTNLVLEAWYEERKQQLEKSLASTIENGGFVCESNPLKIMLRDIYLWTIQLVPSWRHELQLGRRKEGMVQYHHSEGMPFLPELGGGLCLPQVYCRSVRKEATQIFFTDDVVFARGKKAFFQILVLADSIEDAISCRDAMTRIGELCNGEINPDEATTLIEDPTCETRENLNYIFRVASGGEFANSSLCEKRPSPKYYDASIIGKYLKRRKFIILRPDRFVFAACNTLEELERAARNAVAYGQGGLERQDPDT</sequence>
<evidence type="ECO:0000259" key="4">
    <source>
        <dbReference type="Pfam" id="PF01494"/>
    </source>
</evidence>
<gene>
    <name evidence="5" type="ORF">N7469_007882</name>
</gene>
<evidence type="ECO:0000256" key="1">
    <source>
        <dbReference type="ARBA" id="ARBA00022630"/>
    </source>
</evidence>
<dbReference type="InterPro" id="IPR002938">
    <property type="entry name" value="FAD-bd"/>
</dbReference>
<reference evidence="5" key="1">
    <citation type="submission" date="2022-11" db="EMBL/GenBank/DDBJ databases">
        <authorList>
            <person name="Petersen C."/>
        </authorList>
    </citation>
    <scope>NUCLEOTIDE SEQUENCE</scope>
    <source>
        <strain evidence="5">IBT 23319</strain>
    </source>
</reference>
<keyword evidence="2" id="KW-0274">FAD</keyword>
<keyword evidence="6" id="KW-1185">Reference proteome</keyword>
<proteinExistence type="predicted"/>